<evidence type="ECO:0000313" key="2">
    <source>
        <dbReference type="EMBL" id="TKT71894.1"/>
    </source>
</evidence>
<dbReference type="EMBL" id="LBIA02000001">
    <property type="protein sequence ID" value="TKT71894.1"/>
    <property type="molecule type" value="Genomic_DNA"/>
</dbReference>
<keyword evidence="3" id="KW-1185">Reference proteome</keyword>
<accession>A0A4U6BSY4</accession>
<dbReference type="Proteomes" id="UP000034832">
    <property type="component" value="Unassembled WGS sequence"/>
</dbReference>
<comment type="caution">
    <text evidence="2">The sequence shown here is derived from an EMBL/GenBank/DDBJ whole genome shotgun (WGS) entry which is preliminary data.</text>
</comment>
<evidence type="ECO:0000313" key="3">
    <source>
        <dbReference type="Proteomes" id="UP000034832"/>
    </source>
</evidence>
<dbReference type="RefSeq" id="WP_046827579.1">
    <property type="nucleotide sequence ID" value="NZ_LBIA02000001.1"/>
</dbReference>
<evidence type="ECO:0000256" key="1">
    <source>
        <dbReference type="SAM" id="Coils"/>
    </source>
</evidence>
<keyword evidence="1" id="KW-0175">Coiled coil</keyword>
<organism evidence="2 3">
    <name type="scientific">Afipia massiliensis</name>
    <dbReference type="NCBI Taxonomy" id="211460"/>
    <lineage>
        <taxon>Bacteria</taxon>
        <taxon>Pseudomonadati</taxon>
        <taxon>Pseudomonadota</taxon>
        <taxon>Alphaproteobacteria</taxon>
        <taxon>Hyphomicrobiales</taxon>
        <taxon>Nitrobacteraceae</taxon>
        <taxon>Afipia</taxon>
    </lineage>
</organism>
<dbReference type="AlphaFoldDB" id="A0A4U6BSY4"/>
<dbReference type="OrthoDB" id="2179558at2"/>
<feature type="coiled-coil region" evidence="1">
    <location>
        <begin position="112"/>
        <end position="146"/>
    </location>
</feature>
<sequence>MEAHSQYVVTFEAGKTTPLLTTSDNNTTIAASVQTKGNFIFIPDFIYPDGFDDEGEAESDTDGEEDWTKVARSFAAKFEAALVQIDNECRNTSEKTSEPDWVTSDVFRLPAEDALEKRISEISNEIANLQTEHDKQLDELDQYKELKSLLYDQGKSLEAIVRAALTELGFEVSALSDGESEFDVIFTADGNRFLGEIEGKDGKAINIDKMSQLERNISEDFERDEVSEHALGVLFGNAFRLKPLEERGDFFTAKVATAAQRNGARLVRTTDLFFAVKAVRENPSPELKAVFRHAIFEQAGSVVQFPMAGLESKVKSQLKLAD</sequence>
<gene>
    <name evidence="2" type="ORF">YH63_010955</name>
</gene>
<proteinExistence type="predicted"/>
<protein>
    <submittedName>
        <fullName evidence="2">Uncharacterized protein</fullName>
    </submittedName>
</protein>
<reference evidence="2" key="1">
    <citation type="submission" date="2019-04" db="EMBL/GenBank/DDBJ databases">
        <title>Whole genome sequencing of cave bacteria.</title>
        <authorList>
            <person name="Gan H.M."/>
            <person name="Barton H."/>
            <person name="Savka M.A."/>
        </authorList>
    </citation>
    <scope>NUCLEOTIDE SEQUENCE [LARGE SCALE GENOMIC DNA]</scope>
    <source>
        <strain evidence="2">LC387</strain>
    </source>
</reference>
<name>A0A4U6BSY4_9BRAD</name>